<feature type="domain" description="Choloylglycine hydrolase/NAAA C-terminal" evidence="4">
    <location>
        <begin position="24"/>
        <end position="304"/>
    </location>
</feature>
<dbReference type="OrthoDB" id="1265391at2"/>
<feature type="signal peptide" evidence="3">
    <location>
        <begin position="1"/>
        <end position="23"/>
    </location>
</feature>
<dbReference type="InterPro" id="IPR052193">
    <property type="entry name" value="Peptidase_C59"/>
</dbReference>
<evidence type="ECO:0000256" key="1">
    <source>
        <dbReference type="ARBA" id="ARBA00006625"/>
    </source>
</evidence>
<protein>
    <submittedName>
        <fullName evidence="5">Choloylglycine hydrolase</fullName>
    </submittedName>
</protein>
<dbReference type="SUPFAM" id="SSF56235">
    <property type="entry name" value="N-terminal nucleophile aminohydrolases (Ntn hydrolases)"/>
    <property type="match status" value="1"/>
</dbReference>
<name>A0A0A2T690_9GAMM</name>
<dbReference type="Gene3D" id="3.60.60.10">
    <property type="entry name" value="Penicillin V Acylase, Chain A"/>
    <property type="match status" value="1"/>
</dbReference>
<reference evidence="5 6" key="1">
    <citation type="submission" date="2014-05" db="EMBL/GenBank/DDBJ databases">
        <authorList>
            <person name="Rizzardi K."/>
            <person name="Winiecka-Krusnell J."/>
            <person name="Ramliden M."/>
            <person name="Alm E."/>
            <person name="Andersson S."/>
            <person name="Byfors S."/>
        </authorList>
    </citation>
    <scope>NUCLEOTIDE SEQUENCE [LARGE SCALE GENOMIC DNA]</scope>
    <source>
        <strain evidence="5 6">LEGN</strain>
    </source>
</reference>
<keyword evidence="6" id="KW-1185">Reference proteome</keyword>
<dbReference type="GO" id="GO:0016787">
    <property type="term" value="F:hydrolase activity"/>
    <property type="evidence" value="ECO:0007669"/>
    <property type="project" value="UniProtKB-KW"/>
</dbReference>
<evidence type="ECO:0000256" key="2">
    <source>
        <dbReference type="ARBA" id="ARBA00022801"/>
    </source>
</evidence>
<dbReference type="EMBL" id="JNCF01000034">
    <property type="protein sequence ID" value="KGP62913.1"/>
    <property type="molecule type" value="Genomic_DNA"/>
</dbReference>
<dbReference type="InterPro" id="IPR029132">
    <property type="entry name" value="CBAH/NAAA_C"/>
</dbReference>
<keyword evidence="2 5" id="KW-0378">Hydrolase</keyword>
<dbReference type="PANTHER" id="PTHR35527:SF2">
    <property type="entry name" value="HYDROLASE"/>
    <property type="match status" value="1"/>
</dbReference>
<dbReference type="PANTHER" id="PTHR35527">
    <property type="entry name" value="CHOLOYLGLYCINE HYDROLASE"/>
    <property type="match status" value="1"/>
</dbReference>
<proteinExistence type="inferred from homology"/>
<keyword evidence="3" id="KW-0732">Signal</keyword>
<comment type="similarity">
    <text evidence="1">Belongs to the peptidase C59 family.</text>
</comment>
<dbReference type="AlphaFoldDB" id="A0A0A2T690"/>
<dbReference type="RefSeq" id="WP_035890373.1">
    <property type="nucleotide sequence ID" value="NZ_JNCF01000034.1"/>
</dbReference>
<evidence type="ECO:0000313" key="6">
    <source>
        <dbReference type="Proteomes" id="UP000054422"/>
    </source>
</evidence>
<gene>
    <name evidence="5" type="ORF">EP47_13970</name>
</gene>
<feature type="chain" id="PRO_5001993861" evidence="3">
    <location>
        <begin position="24"/>
        <end position="331"/>
    </location>
</feature>
<sequence length="331" mass="36781">MFKHIGLISIALSLNTISFSSEACSALVFNKNTAPTVAVNLDWKYREGTVVIHPRNTLMVSSADYHTMRPLMWKSQYGSVIFHGGNRFKAGPAVDGMNEKGLTASILVLNSSSYSTNPELPVLKTTEWVQYILDNFQTVQEVIEDSPNYQLIAEDYRGVTMNVHLIVNDAEGKSAILEYLDGRLVIHTKDNLTTPVLTNTDYKSSVALLDEYQNNGSKALPGGYDSDSRFVRAALYLKRLPSFVAKEEHIAYAFNGLSDVAQAPGTHAPTQLSIVFDILSKTIYFRSINEAAIRIIPLDNINFDDLYQPVALNAYQHFSGDVIDKFQPMIG</sequence>
<organism evidence="5 6">
    <name type="scientific">Legionella norrlandica</name>
    <dbReference type="NCBI Taxonomy" id="1498499"/>
    <lineage>
        <taxon>Bacteria</taxon>
        <taxon>Pseudomonadati</taxon>
        <taxon>Pseudomonadota</taxon>
        <taxon>Gammaproteobacteria</taxon>
        <taxon>Legionellales</taxon>
        <taxon>Legionellaceae</taxon>
        <taxon>Legionella</taxon>
    </lineage>
</organism>
<evidence type="ECO:0000313" key="5">
    <source>
        <dbReference type="EMBL" id="KGP62913.1"/>
    </source>
</evidence>
<comment type="caution">
    <text evidence="5">The sequence shown here is derived from an EMBL/GenBank/DDBJ whole genome shotgun (WGS) entry which is preliminary data.</text>
</comment>
<accession>A0A0A2T690</accession>
<dbReference type="InterPro" id="IPR029055">
    <property type="entry name" value="Ntn_hydrolases_N"/>
</dbReference>
<dbReference type="Pfam" id="PF02275">
    <property type="entry name" value="CBAH"/>
    <property type="match status" value="1"/>
</dbReference>
<evidence type="ECO:0000256" key="3">
    <source>
        <dbReference type="SAM" id="SignalP"/>
    </source>
</evidence>
<dbReference type="Proteomes" id="UP000054422">
    <property type="component" value="Unassembled WGS sequence"/>
</dbReference>
<evidence type="ECO:0000259" key="4">
    <source>
        <dbReference type="Pfam" id="PF02275"/>
    </source>
</evidence>
<dbReference type="STRING" id="1498499.EP47_13970"/>